<feature type="region of interest" description="Disordered" evidence="1">
    <location>
        <begin position="98"/>
        <end position="145"/>
    </location>
</feature>
<name>A0A976MBW8_THEOR</name>
<feature type="compositionally biased region" description="Basic residues" evidence="1">
    <location>
        <begin position="536"/>
        <end position="550"/>
    </location>
</feature>
<dbReference type="AlphaFoldDB" id="A0A976MBW8"/>
<proteinExistence type="predicted"/>
<feature type="region of interest" description="Disordered" evidence="1">
    <location>
        <begin position="528"/>
        <end position="550"/>
    </location>
</feature>
<gene>
    <name evidence="2" type="ORF">MACK_000323</name>
</gene>
<evidence type="ECO:0000313" key="2">
    <source>
        <dbReference type="EMBL" id="UKK00253.2"/>
    </source>
</evidence>
<organism evidence="2 3">
    <name type="scientific">Theileria orientalis</name>
    <dbReference type="NCBI Taxonomy" id="68886"/>
    <lineage>
        <taxon>Eukaryota</taxon>
        <taxon>Sar</taxon>
        <taxon>Alveolata</taxon>
        <taxon>Apicomplexa</taxon>
        <taxon>Aconoidasida</taxon>
        <taxon>Piroplasmida</taxon>
        <taxon>Theileriidae</taxon>
        <taxon>Theileria</taxon>
    </lineage>
</organism>
<evidence type="ECO:0000256" key="1">
    <source>
        <dbReference type="SAM" id="MobiDB-lite"/>
    </source>
</evidence>
<evidence type="ECO:0000313" key="3">
    <source>
        <dbReference type="Proteomes" id="UP000244811"/>
    </source>
</evidence>
<dbReference type="EMBL" id="CP056069">
    <property type="protein sequence ID" value="UKK00253.2"/>
    <property type="molecule type" value="Genomic_DNA"/>
</dbReference>
<dbReference type="Proteomes" id="UP000244811">
    <property type="component" value="Chromosome 1"/>
</dbReference>
<accession>A0A976MBW8</accession>
<reference evidence="2" key="1">
    <citation type="submission" date="2022-07" db="EMBL/GenBank/DDBJ databases">
        <title>Evaluation of T. orientalis genome assembly methods using nanopore sequencing and analysis of variation between genomes.</title>
        <authorList>
            <person name="Yam J."/>
            <person name="Micallef M.L."/>
            <person name="Liu M."/>
            <person name="Djordjevic S.P."/>
            <person name="Bogema D.R."/>
            <person name="Jenkins C."/>
        </authorList>
    </citation>
    <scope>NUCLEOTIDE SEQUENCE</scope>
    <source>
        <strain evidence="2">Goon Nure</strain>
    </source>
</reference>
<protein>
    <submittedName>
        <fullName evidence="2">Uncharacterized protein</fullName>
    </submittedName>
</protein>
<feature type="compositionally biased region" description="Basic residues" evidence="1">
    <location>
        <begin position="124"/>
        <end position="133"/>
    </location>
</feature>
<feature type="compositionally biased region" description="Low complexity" evidence="1">
    <location>
        <begin position="100"/>
        <end position="123"/>
    </location>
</feature>
<sequence length="550" mass="65052">MILGIIRCIIWALLLPSSGVLYIKPFIIVIYRTNGISLSQISLISNNSIRNRNETQIRFKRTVYKNELGSRPYTFINKIANVNYKDVFKLEAAKKKTSTTKKTTTTTKSGSKTGSKKTVTSKNAPKKKIKKMSKSQLGAMKAKAKAPKKKEKKIQIFGRSKVTLEEEDKEEIQKEYERRIAVTDTASYTEKMGMEMYQDVSKPYMALFDAEKITKEDLRGFDMPYGLVPRERYELWKLCGRVSDPCAPFSSQSLTTRMFNQRLFGKEYEITRDDFNYKIEYKMKFYVPGYGDIFFMDKIRCWRAWYLVRDCKYGPEDLPTYSTIYPLARPPDNVPLSHVMLSVNSEINRQGVHPAVLDMFWNFFTDDPKVLTRDLVTYKLNWIRERLSNIDPQEGISPDHFYRVFYEPCKKAIENFDKEEFLRRQHASLHEISTHKMLMMNNKALRVRNRILKEAYNDELKQLYKTIVPRSYTRYERSRLAGYYNMLNHMYQIRERKKLMPPKVKPPTLEELGMTKAEILLHREIERSTLEEKRKEQMKRRKARRSKKKK</sequence>